<keyword evidence="3" id="KW-1185">Reference proteome</keyword>
<proteinExistence type="predicted"/>
<accession>A0A0M3I2X3</accession>
<feature type="chain" id="PRO_5005656820" evidence="2">
    <location>
        <begin position="21"/>
        <end position="112"/>
    </location>
</feature>
<evidence type="ECO:0000256" key="2">
    <source>
        <dbReference type="SAM" id="SignalP"/>
    </source>
</evidence>
<dbReference type="InterPro" id="IPR036438">
    <property type="entry name" value="Insulin-like_sf"/>
</dbReference>
<evidence type="ECO:0000313" key="3">
    <source>
        <dbReference type="Proteomes" id="UP000036681"/>
    </source>
</evidence>
<dbReference type="WBParaSite" id="ALUE_0001091501-mRNA-1">
    <property type="protein sequence ID" value="ALUE_0001091501-mRNA-1"/>
    <property type="gene ID" value="ALUE_0001091501"/>
</dbReference>
<dbReference type="Proteomes" id="UP000036681">
    <property type="component" value="Unplaced"/>
</dbReference>
<protein>
    <submittedName>
        <fullName evidence="4">IlGF domain-containing protein</fullName>
    </submittedName>
</protein>
<name>A0A0M3I2X3_ASCLU</name>
<organism evidence="3 4">
    <name type="scientific">Ascaris lumbricoides</name>
    <name type="common">Giant roundworm</name>
    <dbReference type="NCBI Taxonomy" id="6252"/>
    <lineage>
        <taxon>Eukaryota</taxon>
        <taxon>Metazoa</taxon>
        <taxon>Ecdysozoa</taxon>
        <taxon>Nematoda</taxon>
        <taxon>Chromadorea</taxon>
        <taxon>Rhabditida</taxon>
        <taxon>Spirurina</taxon>
        <taxon>Ascaridomorpha</taxon>
        <taxon>Ascaridoidea</taxon>
        <taxon>Ascarididae</taxon>
        <taxon>Ascaris</taxon>
    </lineage>
</organism>
<keyword evidence="1 2" id="KW-0732">Signal</keyword>
<dbReference type="AlphaFoldDB" id="A0A0M3I2X3"/>
<dbReference type="SUPFAM" id="SSF56994">
    <property type="entry name" value="Insulin-like"/>
    <property type="match status" value="1"/>
</dbReference>
<sequence>MPSLLIIFISLGIIAQLTLMTRTSESATDFLLKKPKFGTLKLCPPGGRSFFEAFQLACPMRRKRDISLNKRIPRPQRKYRPATLPEIMKICCLRGCEFSDFFPHCGPFSVWH</sequence>
<reference evidence="4" key="1">
    <citation type="submission" date="2017-02" db="UniProtKB">
        <authorList>
            <consortium name="WormBaseParasite"/>
        </authorList>
    </citation>
    <scope>IDENTIFICATION</scope>
</reference>
<evidence type="ECO:0000313" key="4">
    <source>
        <dbReference type="WBParaSite" id="ALUE_0001091501-mRNA-1"/>
    </source>
</evidence>
<feature type="signal peptide" evidence="2">
    <location>
        <begin position="1"/>
        <end position="20"/>
    </location>
</feature>
<evidence type="ECO:0000256" key="1">
    <source>
        <dbReference type="ARBA" id="ARBA00022729"/>
    </source>
</evidence>